<protein>
    <submittedName>
        <fullName evidence="2">Uncharacterized protein</fullName>
    </submittedName>
</protein>
<sequence>MYLFRFLTILLLPILAPASPLVVSYPIPQNDFTCRSTTHQNPVVFFHGLGATYYEDLNYLQSHLQSQGFCTFSTTYGAYPAFPYIGGLKPIASSALELAAFIAEVQSKAGAIKIDLVCSSRIRPFPGHRTMTYKLTDPILPQVGHSEGAFLTLYVPKFTNTSSLIDKIIAIAPPTHGTDFDNLYDLAYLFGNASRETVGDVLNTVGCAACDELGPGGTAVTALTTGPIVQSGSSVTILASRYDQLVTPTGTSFVDEAGVRNLYIQQFCPSDFVGHIGEAYDPNVWDIVRKTLNGLDMDEVGPDVISMADTSPADPSVHKNDLDGLRSQIIANASVLFSTVHKKELGPGTAYAAGNDFEVLMDMDEVGTAGDSSRQEVRASVVFRRPGERSEQKKYRQAAPSLAFDTIHGALNSLLHALARALSPFKHY</sequence>
<name>N1PJE4_DOTSN</name>
<feature type="signal peptide" evidence="1">
    <location>
        <begin position="1"/>
        <end position="18"/>
    </location>
</feature>
<accession>N1PJE4</accession>
<dbReference type="STRING" id="675120.N1PJE4"/>
<dbReference type="OrthoDB" id="9974421at2759"/>
<dbReference type="eggNOG" id="ENOG502S3ZD">
    <property type="taxonomic scope" value="Eukaryota"/>
</dbReference>
<gene>
    <name evidence="2" type="ORF">DOTSEDRAFT_54646</name>
</gene>
<reference evidence="2 3" key="2">
    <citation type="journal article" date="2012" name="PLoS Pathog.">
        <title>Diverse lifestyles and strategies of plant pathogenesis encoded in the genomes of eighteen Dothideomycetes fungi.</title>
        <authorList>
            <person name="Ohm R.A."/>
            <person name="Feau N."/>
            <person name="Henrissat B."/>
            <person name="Schoch C.L."/>
            <person name="Horwitz B.A."/>
            <person name="Barry K.W."/>
            <person name="Condon B.J."/>
            <person name="Copeland A.C."/>
            <person name="Dhillon B."/>
            <person name="Glaser F."/>
            <person name="Hesse C.N."/>
            <person name="Kosti I."/>
            <person name="LaButti K."/>
            <person name="Lindquist E.A."/>
            <person name="Lucas S."/>
            <person name="Salamov A.A."/>
            <person name="Bradshaw R.E."/>
            <person name="Ciuffetti L."/>
            <person name="Hamelin R.C."/>
            <person name="Kema G.H.J."/>
            <person name="Lawrence C."/>
            <person name="Scott J.A."/>
            <person name="Spatafora J.W."/>
            <person name="Turgeon B.G."/>
            <person name="de Wit P.J.G.M."/>
            <person name="Zhong S."/>
            <person name="Goodwin S.B."/>
            <person name="Grigoriev I.V."/>
        </authorList>
    </citation>
    <scope>NUCLEOTIDE SEQUENCE [LARGE SCALE GENOMIC DNA]</scope>
    <source>
        <strain evidence="3">NZE10 / CBS 128990</strain>
    </source>
</reference>
<proteinExistence type="predicted"/>
<dbReference type="Proteomes" id="UP000016933">
    <property type="component" value="Unassembled WGS sequence"/>
</dbReference>
<dbReference type="HOGENOM" id="CLU_640970_0_0_1"/>
<reference evidence="3" key="1">
    <citation type="journal article" date="2012" name="PLoS Genet.">
        <title>The genomes of the fungal plant pathogens Cladosporium fulvum and Dothistroma septosporum reveal adaptation to different hosts and lifestyles but also signatures of common ancestry.</title>
        <authorList>
            <person name="de Wit P.J.G.M."/>
            <person name="van der Burgt A."/>
            <person name="Oekmen B."/>
            <person name="Stergiopoulos I."/>
            <person name="Abd-Elsalam K.A."/>
            <person name="Aerts A.L."/>
            <person name="Bahkali A.H."/>
            <person name="Beenen H.G."/>
            <person name="Chettri P."/>
            <person name="Cox M.P."/>
            <person name="Datema E."/>
            <person name="de Vries R.P."/>
            <person name="Dhillon B."/>
            <person name="Ganley A.R."/>
            <person name="Griffiths S.A."/>
            <person name="Guo Y."/>
            <person name="Hamelin R.C."/>
            <person name="Henrissat B."/>
            <person name="Kabir M.S."/>
            <person name="Jashni M.K."/>
            <person name="Kema G."/>
            <person name="Klaubauf S."/>
            <person name="Lapidus A."/>
            <person name="Levasseur A."/>
            <person name="Lindquist E."/>
            <person name="Mehrabi R."/>
            <person name="Ohm R.A."/>
            <person name="Owen T.J."/>
            <person name="Salamov A."/>
            <person name="Schwelm A."/>
            <person name="Schijlen E."/>
            <person name="Sun H."/>
            <person name="van den Burg H.A."/>
            <person name="van Ham R.C.H.J."/>
            <person name="Zhang S."/>
            <person name="Goodwin S.B."/>
            <person name="Grigoriev I.V."/>
            <person name="Collemare J."/>
            <person name="Bradshaw R.E."/>
        </authorList>
    </citation>
    <scope>NUCLEOTIDE SEQUENCE [LARGE SCALE GENOMIC DNA]</scope>
    <source>
        <strain evidence="3">NZE10 / CBS 128990</strain>
    </source>
</reference>
<dbReference type="SUPFAM" id="SSF53474">
    <property type="entry name" value="alpha/beta-Hydrolases"/>
    <property type="match status" value="1"/>
</dbReference>
<evidence type="ECO:0000256" key="1">
    <source>
        <dbReference type="SAM" id="SignalP"/>
    </source>
</evidence>
<dbReference type="Gene3D" id="3.40.50.1820">
    <property type="entry name" value="alpha/beta hydrolase"/>
    <property type="match status" value="2"/>
</dbReference>
<organism evidence="2 3">
    <name type="scientific">Dothistroma septosporum (strain NZE10 / CBS 128990)</name>
    <name type="common">Red band needle blight fungus</name>
    <name type="synonym">Mycosphaerella pini</name>
    <dbReference type="NCBI Taxonomy" id="675120"/>
    <lineage>
        <taxon>Eukaryota</taxon>
        <taxon>Fungi</taxon>
        <taxon>Dikarya</taxon>
        <taxon>Ascomycota</taxon>
        <taxon>Pezizomycotina</taxon>
        <taxon>Dothideomycetes</taxon>
        <taxon>Dothideomycetidae</taxon>
        <taxon>Mycosphaerellales</taxon>
        <taxon>Mycosphaerellaceae</taxon>
        <taxon>Dothistroma</taxon>
    </lineage>
</organism>
<keyword evidence="1" id="KW-0732">Signal</keyword>
<feature type="chain" id="PRO_5004109414" evidence="1">
    <location>
        <begin position="19"/>
        <end position="428"/>
    </location>
</feature>
<dbReference type="AlphaFoldDB" id="N1PJE4"/>
<dbReference type="EMBL" id="KB446541">
    <property type="protein sequence ID" value="EME42224.1"/>
    <property type="molecule type" value="Genomic_DNA"/>
</dbReference>
<evidence type="ECO:0000313" key="3">
    <source>
        <dbReference type="Proteomes" id="UP000016933"/>
    </source>
</evidence>
<dbReference type="InterPro" id="IPR029058">
    <property type="entry name" value="AB_hydrolase_fold"/>
</dbReference>
<evidence type="ECO:0000313" key="2">
    <source>
        <dbReference type="EMBL" id="EME42224.1"/>
    </source>
</evidence>
<keyword evidence="3" id="KW-1185">Reference proteome</keyword>